<dbReference type="PANTHER" id="PTHR31374">
    <property type="entry name" value="AUXIN-INDUCED PROTEIN-LIKE-RELATED"/>
    <property type="match status" value="1"/>
</dbReference>
<dbReference type="Proteomes" id="UP000026915">
    <property type="component" value="Chromosome 5"/>
</dbReference>
<dbReference type="InParanoid" id="A0A061EST6"/>
<sequence length="190" mass="21297">MRSGCTLLGECNLVGSGSPRLDLATGTPKVGLGKRSIHSKETLKIHLEISIKNITESKRNLVMFTPFFRKLRKGFWVLESKGTALNYAEFDEEVDVATTVPDDVKEGYFTVFAVKGKETQRFVIELDKLTNPAFLSLLEQAREEYGFQQKGVLSLPCRPQELLEILEHGKVNEAGAEGWTKTDASLLERY</sequence>
<name>A0A061EST6_THECC</name>
<keyword evidence="2" id="KW-0217">Developmental protein</keyword>
<keyword evidence="5" id="KW-1185">Reference proteome</keyword>
<accession>A0A061EST6</accession>
<evidence type="ECO:0000256" key="1">
    <source>
        <dbReference type="ARBA" id="ARBA00006974"/>
    </source>
</evidence>
<dbReference type="AlphaFoldDB" id="A0A061EST6"/>
<dbReference type="PANTHER" id="PTHR31374:SF157">
    <property type="entry name" value="AUXIN-RESPONSIVE PROTEIN SAUR36-LIKE"/>
    <property type="match status" value="1"/>
</dbReference>
<protein>
    <submittedName>
        <fullName evidence="4">SAUR-like auxin-responsive protein family, putative</fullName>
    </submittedName>
</protein>
<evidence type="ECO:0000256" key="2">
    <source>
        <dbReference type="ARBA" id="ARBA00022473"/>
    </source>
</evidence>
<dbReference type="InterPro" id="IPR003676">
    <property type="entry name" value="SAUR_fam"/>
</dbReference>
<dbReference type="eggNOG" id="ENOG502S6EU">
    <property type="taxonomic scope" value="Eukaryota"/>
</dbReference>
<evidence type="ECO:0000313" key="5">
    <source>
        <dbReference type="Proteomes" id="UP000026915"/>
    </source>
</evidence>
<dbReference type="GO" id="GO:0009733">
    <property type="term" value="P:response to auxin"/>
    <property type="evidence" value="ECO:0007669"/>
    <property type="project" value="InterPro"/>
</dbReference>
<keyword evidence="3" id="KW-0341">Growth regulation</keyword>
<gene>
    <name evidence="4" type="ORF">TCM_022217</name>
</gene>
<dbReference type="Gramene" id="EOY07901">
    <property type="protein sequence ID" value="EOY07901"/>
    <property type="gene ID" value="TCM_022217"/>
</dbReference>
<evidence type="ECO:0000313" key="4">
    <source>
        <dbReference type="EMBL" id="EOY07901.1"/>
    </source>
</evidence>
<dbReference type="Pfam" id="PF02519">
    <property type="entry name" value="Auxin_inducible"/>
    <property type="match status" value="1"/>
</dbReference>
<dbReference type="STRING" id="3641.A0A061EST6"/>
<dbReference type="HOGENOM" id="CLU_098106_1_0_1"/>
<comment type="similarity">
    <text evidence="1">Belongs to the ARG7 family.</text>
</comment>
<reference evidence="4 5" key="1">
    <citation type="journal article" date="2013" name="Genome Biol.">
        <title>The genome sequence of the most widely cultivated cacao type and its use to identify candidate genes regulating pod color.</title>
        <authorList>
            <person name="Motamayor J.C."/>
            <person name="Mockaitis K."/>
            <person name="Schmutz J."/>
            <person name="Haiminen N."/>
            <person name="Iii D.L."/>
            <person name="Cornejo O."/>
            <person name="Findley S.D."/>
            <person name="Zheng P."/>
            <person name="Utro F."/>
            <person name="Royaert S."/>
            <person name="Saski C."/>
            <person name="Jenkins J."/>
            <person name="Podicheti R."/>
            <person name="Zhao M."/>
            <person name="Scheffler B.E."/>
            <person name="Stack J.C."/>
            <person name="Feltus F.A."/>
            <person name="Mustiga G.M."/>
            <person name="Amores F."/>
            <person name="Phillips W."/>
            <person name="Marelli J.P."/>
            <person name="May G.D."/>
            <person name="Shapiro H."/>
            <person name="Ma J."/>
            <person name="Bustamante C.D."/>
            <person name="Schnell R.J."/>
            <person name="Main D."/>
            <person name="Gilbert D."/>
            <person name="Parida L."/>
            <person name="Kuhn D.N."/>
        </authorList>
    </citation>
    <scope>NUCLEOTIDE SEQUENCE [LARGE SCALE GENOMIC DNA]</scope>
    <source>
        <strain evidence="5">cv. Matina 1-6</strain>
    </source>
</reference>
<evidence type="ECO:0000256" key="3">
    <source>
        <dbReference type="ARBA" id="ARBA00022604"/>
    </source>
</evidence>
<proteinExistence type="inferred from homology"/>
<dbReference type="FunCoup" id="A0A061EST6">
    <property type="interactions" value="161"/>
</dbReference>
<organism evidence="4 5">
    <name type="scientific">Theobroma cacao</name>
    <name type="common">Cacao</name>
    <name type="synonym">Cocoa</name>
    <dbReference type="NCBI Taxonomy" id="3641"/>
    <lineage>
        <taxon>Eukaryota</taxon>
        <taxon>Viridiplantae</taxon>
        <taxon>Streptophyta</taxon>
        <taxon>Embryophyta</taxon>
        <taxon>Tracheophyta</taxon>
        <taxon>Spermatophyta</taxon>
        <taxon>Magnoliopsida</taxon>
        <taxon>eudicotyledons</taxon>
        <taxon>Gunneridae</taxon>
        <taxon>Pentapetalae</taxon>
        <taxon>rosids</taxon>
        <taxon>malvids</taxon>
        <taxon>Malvales</taxon>
        <taxon>Malvaceae</taxon>
        <taxon>Byttnerioideae</taxon>
        <taxon>Theobroma</taxon>
    </lineage>
</organism>
<dbReference type="EMBL" id="CM001883">
    <property type="protein sequence ID" value="EOY07901.1"/>
    <property type="molecule type" value="Genomic_DNA"/>
</dbReference>